<evidence type="ECO:0000256" key="1">
    <source>
        <dbReference type="ARBA" id="ARBA00023015"/>
    </source>
</evidence>
<keyword evidence="1" id="KW-0805">Transcription regulation</keyword>
<dbReference type="InterPro" id="IPR018060">
    <property type="entry name" value="HTH_AraC"/>
</dbReference>
<keyword evidence="3" id="KW-0804">Transcription</keyword>
<dbReference type="PANTHER" id="PTHR47894">
    <property type="entry name" value="HTH-TYPE TRANSCRIPTIONAL REGULATOR GADX"/>
    <property type="match status" value="1"/>
</dbReference>
<gene>
    <name evidence="6" type="ORF">GLP40_21545</name>
</gene>
<dbReference type="AlphaFoldDB" id="A0A6I3L4E6"/>
<dbReference type="Gene3D" id="1.10.10.60">
    <property type="entry name" value="Homeodomain-like"/>
    <property type="match status" value="1"/>
</dbReference>
<evidence type="ECO:0000256" key="4">
    <source>
        <dbReference type="SAM" id="MobiDB-lite"/>
    </source>
</evidence>
<dbReference type="PANTHER" id="PTHR47894:SF1">
    <property type="entry name" value="HTH-TYPE TRANSCRIPTIONAL REGULATOR VQSM"/>
    <property type="match status" value="1"/>
</dbReference>
<proteinExistence type="predicted"/>
<sequence>MIGNTISSRLAALVGGAALRAGASQAQLFSALRVGADQLRDDLVRIPTDSAWRAWELIYAAAGPTGGLCAAATATRGSLTVWDYLFTSGPTLSESLRSVVDLRAVIADPLGDGEVVESGGLLSVRDTAAIEPGPILALVEEFTLALMLQRAREATGHPLVPVRVAFRHRAPRNHRHLIEVFGTGRIIFDAPCSELTFLDAGALPTGGDPHLGAIHRGYAELLIASARPAPGSIDRIRAALREAMGRGALDLDSVAATLALSPRTLQRRLGDLGTTWRAEVEAVRYEHAMDLLRDTDLPMDAIAARLGYADPRTLRRAFRRRAGQSPSEFRRRAGSGPISG</sequence>
<dbReference type="EMBL" id="WMBB01000010">
    <property type="protein sequence ID" value="MTE15346.1"/>
    <property type="molecule type" value="Genomic_DNA"/>
</dbReference>
<evidence type="ECO:0000259" key="5">
    <source>
        <dbReference type="PROSITE" id="PS01124"/>
    </source>
</evidence>
<dbReference type="GO" id="GO:0005829">
    <property type="term" value="C:cytosol"/>
    <property type="evidence" value="ECO:0007669"/>
    <property type="project" value="TreeGrafter"/>
</dbReference>
<organism evidence="6 7">
    <name type="scientific">Nocardia aurantiaca</name>
    <dbReference type="NCBI Taxonomy" id="2675850"/>
    <lineage>
        <taxon>Bacteria</taxon>
        <taxon>Bacillati</taxon>
        <taxon>Actinomycetota</taxon>
        <taxon>Actinomycetes</taxon>
        <taxon>Mycobacteriales</taxon>
        <taxon>Nocardiaceae</taxon>
        <taxon>Nocardia</taxon>
    </lineage>
</organism>
<dbReference type="Pfam" id="PF12833">
    <property type="entry name" value="HTH_18"/>
    <property type="match status" value="1"/>
</dbReference>
<dbReference type="InterPro" id="IPR032687">
    <property type="entry name" value="AraC-type_N"/>
</dbReference>
<evidence type="ECO:0000313" key="6">
    <source>
        <dbReference type="EMBL" id="MTE15346.1"/>
    </source>
</evidence>
<evidence type="ECO:0000256" key="3">
    <source>
        <dbReference type="ARBA" id="ARBA00023163"/>
    </source>
</evidence>
<dbReference type="InterPro" id="IPR009057">
    <property type="entry name" value="Homeodomain-like_sf"/>
</dbReference>
<dbReference type="GO" id="GO:0003700">
    <property type="term" value="F:DNA-binding transcription factor activity"/>
    <property type="evidence" value="ECO:0007669"/>
    <property type="project" value="InterPro"/>
</dbReference>
<protein>
    <submittedName>
        <fullName evidence="6">Helix-turn-helix domain-containing protein</fullName>
    </submittedName>
</protein>
<feature type="region of interest" description="Disordered" evidence="4">
    <location>
        <begin position="320"/>
        <end position="340"/>
    </location>
</feature>
<dbReference type="PROSITE" id="PS01124">
    <property type="entry name" value="HTH_ARAC_FAMILY_2"/>
    <property type="match status" value="1"/>
</dbReference>
<dbReference type="RefSeq" id="WP_154789799.1">
    <property type="nucleotide sequence ID" value="NZ_WMBB01000010.1"/>
</dbReference>
<dbReference type="Proteomes" id="UP000432464">
    <property type="component" value="Unassembled WGS sequence"/>
</dbReference>
<evidence type="ECO:0000313" key="7">
    <source>
        <dbReference type="Proteomes" id="UP000432464"/>
    </source>
</evidence>
<feature type="domain" description="HTH araC/xylS-type" evidence="5">
    <location>
        <begin position="234"/>
        <end position="332"/>
    </location>
</feature>
<comment type="caution">
    <text evidence="6">The sequence shown here is derived from an EMBL/GenBank/DDBJ whole genome shotgun (WGS) entry which is preliminary data.</text>
</comment>
<keyword evidence="2" id="KW-0238">DNA-binding</keyword>
<keyword evidence="7" id="KW-1185">Reference proteome</keyword>
<dbReference type="GO" id="GO:0000976">
    <property type="term" value="F:transcription cis-regulatory region binding"/>
    <property type="evidence" value="ECO:0007669"/>
    <property type="project" value="TreeGrafter"/>
</dbReference>
<dbReference type="SMART" id="SM00342">
    <property type="entry name" value="HTH_ARAC"/>
    <property type="match status" value="1"/>
</dbReference>
<accession>A0A6I3L4E6</accession>
<dbReference type="SUPFAM" id="SSF46689">
    <property type="entry name" value="Homeodomain-like"/>
    <property type="match status" value="1"/>
</dbReference>
<dbReference type="Pfam" id="PF12625">
    <property type="entry name" value="Arabinose_bd"/>
    <property type="match status" value="1"/>
</dbReference>
<name>A0A6I3L4E6_9NOCA</name>
<evidence type="ECO:0000256" key="2">
    <source>
        <dbReference type="ARBA" id="ARBA00023125"/>
    </source>
</evidence>
<reference evidence="6 7" key="1">
    <citation type="submission" date="2019-11" db="EMBL/GenBank/DDBJ databases">
        <title>Nocardia sp. nov. CT2-14 isolated from soil.</title>
        <authorList>
            <person name="Kanchanasin P."/>
            <person name="Tanasupawat S."/>
            <person name="Yuki M."/>
            <person name="Kudo T."/>
        </authorList>
    </citation>
    <scope>NUCLEOTIDE SEQUENCE [LARGE SCALE GENOMIC DNA]</scope>
    <source>
        <strain evidence="6 7">CT2-14</strain>
    </source>
</reference>